<keyword evidence="2" id="KW-1185">Reference proteome</keyword>
<gene>
    <name evidence="1" type="ORF">Zmor_010090</name>
</gene>
<comment type="caution">
    <text evidence="1">The sequence shown here is derived from an EMBL/GenBank/DDBJ whole genome shotgun (WGS) entry which is preliminary data.</text>
</comment>
<accession>A0AA38IQX0</accession>
<proteinExistence type="predicted"/>
<dbReference type="Proteomes" id="UP001168821">
    <property type="component" value="Unassembled WGS sequence"/>
</dbReference>
<dbReference type="EMBL" id="JALNTZ010000003">
    <property type="protein sequence ID" value="KAJ3658346.1"/>
    <property type="molecule type" value="Genomic_DNA"/>
</dbReference>
<reference evidence="1" key="1">
    <citation type="journal article" date="2023" name="G3 (Bethesda)">
        <title>Whole genome assemblies of Zophobas morio and Tenebrio molitor.</title>
        <authorList>
            <person name="Kaur S."/>
            <person name="Stinson S.A."/>
            <person name="diCenzo G.C."/>
        </authorList>
    </citation>
    <scope>NUCLEOTIDE SEQUENCE</scope>
    <source>
        <strain evidence="1">QUZm001</strain>
    </source>
</reference>
<organism evidence="1 2">
    <name type="scientific">Zophobas morio</name>
    <dbReference type="NCBI Taxonomy" id="2755281"/>
    <lineage>
        <taxon>Eukaryota</taxon>
        <taxon>Metazoa</taxon>
        <taxon>Ecdysozoa</taxon>
        <taxon>Arthropoda</taxon>
        <taxon>Hexapoda</taxon>
        <taxon>Insecta</taxon>
        <taxon>Pterygota</taxon>
        <taxon>Neoptera</taxon>
        <taxon>Endopterygota</taxon>
        <taxon>Coleoptera</taxon>
        <taxon>Polyphaga</taxon>
        <taxon>Cucujiformia</taxon>
        <taxon>Tenebrionidae</taxon>
        <taxon>Zophobas</taxon>
    </lineage>
</organism>
<name>A0AA38IQX0_9CUCU</name>
<protein>
    <submittedName>
        <fullName evidence="1">Uncharacterized protein</fullName>
    </submittedName>
</protein>
<evidence type="ECO:0000313" key="2">
    <source>
        <dbReference type="Proteomes" id="UP001168821"/>
    </source>
</evidence>
<sequence length="142" mass="15737">MYNTTSLDLSESINSSLQAGVGSIRSISVYLAKYLKTVGDDIDVCSVSWANCASWTSRRRIAVAAAGARRDATTSDHPPSSPRFRKITNLLTDGRYYFSKIITYRPDCSFNNLYRSSSLFGAAFSTKLTIVNPSKLNILEQY</sequence>
<evidence type="ECO:0000313" key="1">
    <source>
        <dbReference type="EMBL" id="KAJ3658346.1"/>
    </source>
</evidence>
<dbReference type="AlphaFoldDB" id="A0AA38IQX0"/>